<reference evidence="1 2" key="1">
    <citation type="journal article" date="2024" name="Ann. Entomol. Soc. Am.">
        <title>Genomic analyses of the southern and eastern yellowjacket wasps (Hymenoptera: Vespidae) reveal evolutionary signatures of social life.</title>
        <authorList>
            <person name="Catto M.A."/>
            <person name="Caine P.B."/>
            <person name="Orr S.E."/>
            <person name="Hunt B.G."/>
            <person name="Goodisman M.A.D."/>
        </authorList>
    </citation>
    <scope>NUCLEOTIDE SEQUENCE [LARGE SCALE GENOMIC DNA]</scope>
    <source>
        <strain evidence="1">233</strain>
        <tissue evidence="1">Head and thorax</tissue>
    </source>
</reference>
<dbReference type="Proteomes" id="UP001607302">
    <property type="component" value="Unassembled WGS sequence"/>
</dbReference>
<comment type="caution">
    <text evidence="1">The sequence shown here is derived from an EMBL/GenBank/DDBJ whole genome shotgun (WGS) entry which is preliminary data.</text>
</comment>
<dbReference type="EMBL" id="JAUDFV010000153">
    <property type="protein sequence ID" value="KAL2717774.1"/>
    <property type="molecule type" value="Genomic_DNA"/>
</dbReference>
<accession>A0ABD2AAZ5</accession>
<sequence>MANLVNVRDNGAWFKRRSTFDGPNVDAFVAFEEVSPPVVRRKKVQMQFIAAPTIGDDEVYTPVVMDFLKTFLITSNTEGKFQNALDIIGTPEFSNVSKENTPTRKRVRVCYGPAPSRLGQVGTGSGANAGELTRVQLDRAFSSKIHPIVRYFRSPLYLYKKEKHGESISEDVRVRKYGAGGGTSRRCCFRVPGIPCGGVNAGTATVWYQQVATQMDGFEFRWKIPVYI</sequence>
<gene>
    <name evidence="1" type="ORF">V1478_013474</name>
</gene>
<name>A0ABD2AAZ5_VESSQ</name>
<organism evidence="1 2">
    <name type="scientific">Vespula squamosa</name>
    <name type="common">Southern yellow jacket</name>
    <name type="synonym">Wasp</name>
    <dbReference type="NCBI Taxonomy" id="30214"/>
    <lineage>
        <taxon>Eukaryota</taxon>
        <taxon>Metazoa</taxon>
        <taxon>Ecdysozoa</taxon>
        <taxon>Arthropoda</taxon>
        <taxon>Hexapoda</taxon>
        <taxon>Insecta</taxon>
        <taxon>Pterygota</taxon>
        <taxon>Neoptera</taxon>
        <taxon>Endopterygota</taxon>
        <taxon>Hymenoptera</taxon>
        <taxon>Apocrita</taxon>
        <taxon>Aculeata</taxon>
        <taxon>Vespoidea</taxon>
        <taxon>Vespidae</taxon>
        <taxon>Vespinae</taxon>
        <taxon>Vespula</taxon>
    </lineage>
</organism>
<protein>
    <submittedName>
        <fullName evidence="1">Uncharacterized protein</fullName>
    </submittedName>
</protein>
<keyword evidence="2" id="KW-1185">Reference proteome</keyword>
<dbReference type="AlphaFoldDB" id="A0ABD2AAZ5"/>
<proteinExistence type="predicted"/>
<evidence type="ECO:0000313" key="2">
    <source>
        <dbReference type="Proteomes" id="UP001607302"/>
    </source>
</evidence>
<evidence type="ECO:0000313" key="1">
    <source>
        <dbReference type="EMBL" id="KAL2717774.1"/>
    </source>
</evidence>